<protein>
    <submittedName>
        <fullName evidence="1">Uncharacterized protein</fullName>
    </submittedName>
</protein>
<name>A0AAD4SV69_9MAGN</name>
<organism evidence="1 2">
    <name type="scientific">Papaver atlanticum</name>
    <dbReference type="NCBI Taxonomy" id="357466"/>
    <lineage>
        <taxon>Eukaryota</taxon>
        <taxon>Viridiplantae</taxon>
        <taxon>Streptophyta</taxon>
        <taxon>Embryophyta</taxon>
        <taxon>Tracheophyta</taxon>
        <taxon>Spermatophyta</taxon>
        <taxon>Magnoliopsida</taxon>
        <taxon>Ranunculales</taxon>
        <taxon>Papaveraceae</taxon>
        <taxon>Papaveroideae</taxon>
        <taxon>Papaver</taxon>
    </lineage>
</organism>
<reference evidence="1" key="1">
    <citation type="submission" date="2022-04" db="EMBL/GenBank/DDBJ databases">
        <title>A functionally conserved STORR gene fusion in Papaver species that diverged 16.8 million years ago.</title>
        <authorList>
            <person name="Catania T."/>
        </authorList>
    </citation>
    <scope>NUCLEOTIDE SEQUENCE</scope>
    <source>
        <strain evidence="1">S-188037</strain>
    </source>
</reference>
<dbReference type="EMBL" id="JAJJMB010008592">
    <property type="protein sequence ID" value="KAI3922703.1"/>
    <property type="molecule type" value="Genomic_DNA"/>
</dbReference>
<dbReference type="AlphaFoldDB" id="A0AAD4SV69"/>
<comment type="caution">
    <text evidence="1">The sequence shown here is derived from an EMBL/GenBank/DDBJ whole genome shotgun (WGS) entry which is preliminary data.</text>
</comment>
<evidence type="ECO:0000313" key="2">
    <source>
        <dbReference type="Proteomes" id="UP001202328"/>
    </source>
</evidence>
<evidence type="ECO:0000313" key="1">
    <source>
        <dbReference type="EMBL" id="KAI3922703.1"/>
    </source>
</evidence>
<gene>
    <name evidence="1" type="ORF">MKW98_006834</name>
</gene>
<sequence length="99" mass="11534">MGSHTCTFPNNILITWTSIILEEHMKLRNTKLKKGSRHCYNPPIVRRDLKSSNLLFSRRIQLVEPVQVHNELLLKPVQLEFWLPPSGNIWTATTASLKW</sequence>
<accession>A0AAD4SV69</accession>
<dbReference type="Proteomes" id="UP001202328">
    <property type="component" value="Unassembled WGS sequence"/>
</dbReference>
<proteinExistence type="predicted"/>
<keyword evidence="2" id="KW-1185">Reference proteome</keyword>